<accession>A0A4V5UWC7</accession>
<proteinExistence type="predicted"/>
<evidence type="ECO:0000256" key="2">
    <source>
        <dbReference type="ARBA" id="ARBA00022801"/>
    </source>
</evidence>
<feature type="region of interest" description="Disordered" evidence="3">
    <location>
        <begin position="1"/>
        <end position="23"/>
    </location>
</feature>
<evidence type="ECO:0000313" key="5">
    <source>
        <dbReference type="Proteomes" id="UP000305848"/>
    </source>
</evidence>
<dbReference type="OrthoDB" id="9795555at2"/>
<dbReference type="EMBL" id="SZQL01000002">
    <property type="protein sequence ID" value="TKK70803.1"/>
    <property type="molecule type" value="Genomic_DNA"/>
</dbReference>
<dbReference type="GO" id="GO:0016787">
    <property type="term" value="F:hydrolase activity"/>
    <property type="evidence" value="ECO:0007669"/>
    <property type="project" value="UniProtKB-KW"/>
</dbReference>
<dbReference type="RefSeq" id="WP_137260402.1">
    <property type="nucleotide sequence ID" value="NZ_SZQL01000002.1"/>
</dbReference>
<keyword evidence="5" id="KW-1185">Reference proteome</keyword>
<dbReference type="InterPro" id="IPR050955">
    <property type="entry name" value="Plant_Biomass_Hydrol_Est"/>
</dbReference>
<protein>
    <submittedName>
        <fullName evidence="4">Phospholipase</fullName>
    </submittedName>
</protein>
<dbReference type="Proteomes" id="UP000305848">
    <property type="component" value="Unassembled WGS sequence"/>
</dbReference>
<gene>
    <name evidence="4" type="ORF">FC093_03660</name>
</gene>
<dbReference type="PANTHER" id="PTHR43037:SF5">
    <property type="entry name" value="FERULOYL ESTERASE"/>
    <property type="match status" value="1"/>
</dbReference>
<dbReference type="SUPFAM" id="SSF53474">
    <property type="entry name" value="alpha/beta-Hydrolases"/>
    <property type="match status" value="1"/>
</dbReference>
<dbReference type="AlphaFoldDB" id="A0A4V5UWC7"/>
<evidence type="ECO:0000256" key="3">
    <source>
        <dbReference type="SAM" id="MobiDB-lite"/>
    </source>
</evidence>
<keyword evidence="2" id="KW-0378">Hydrolase</keyword>
<evidence type="ECO:0000313" key="4">
    <source>
        <dbReference type="EMBL" id="TKK70803.1"/>
    </source>
</evidence>
<evidence type="ECO:0000256" key="1">
    <source>
        <dbReference type="ARBA" id="ARBA00022729"/>
    </source>
</evidence>
<dbReference type="Gene3D" id="3.40.50.1820">
    <property type="entry name" value="alpha/beta hydrolase"/>
    <property type="match status" value="1"/>
</dbReference>
<dbReference type="PANTHER" id="PTHR43037">
    <property type="entry name" value="UNNAMED PRODUCT-RELATED"/>
    <property type="match status" value="1"/>
</dbReference>
<organism evidence="4 5">
    <name type="scientific">Ilyomonas limi</name>
    <dbReference type="NCBI Taxonomy" id="2575867"/>
    <lineage>
        <taxon>Bacteria</taxon>
        <taxon>Pseudomonadati</taxon>
        <taxon>Bacteroidota</taxon>
        <taxon>Chitinophagia</taxon>
        <taxon>Chitinophagales</taxon>
        <taxon>Chitinophagaceae</taxon>
        <taxon>Ilyomonas</taxon>
    </lineage>
</organism>
<reference evidence="4 5" key="1">
    <citation type="submission" date="2019-05" db="EMBL/GenBank/DDBJ databases">
        <title>Panacibacter sp. strain 17mud1-8 Genome sequencing and assembly.</title>
        <authorList>
            <person name="Chhetri G."/>
        </authorList>
    </citation>
    <scope>NUCLEOTIDE SEQUENCE [LARGE SCALE GENOMIC DNA]</scope>
    <source>
        <strain evidence="4 5">17mud1-8</strain>
    </source>
</reference>
<sequence>MNKGVYSAGRLTAKPHGKPANDTMPTGVQSLQLHSKKESFIYVPQQYNAAIPASLAIMLHGSGGIAGHGLYLINQYADANNMIVYAPASQDYTWDIIAGDSFGMDVSFLDHALQTIFENYAIDATPVAIGGFSDGASYALCLGLINGDLFNNSIAFSPGFFYVTKEHGKPAVFISHGVHDRVLPIGSCSRRIVPPLKRKGLEVSYHEFDGEHEIPDNLRQEAVTWFEGKERE</sequence>
<comment type="caution">
    <text evidence="4">The sequence shown here is derived from an EMBL/GenBank/DDBJ whole genome shotgun (WGS) entry which is preliminary data.</text>
</comment>
<keyword evidence="1" id="KW-0732">Signal</keyword>
<name>A0A4V5UWC7_9BACT</name>
<dbReference type="InterPro" id="IPR029058">
    <property type="entry name" value="AB_hydrolase_fold"/>
</dbReference>